<proteinExistence type="predicted"/>
<comment type="caution">
    <text evidence="2">The sequence shown here is derived from an EMBL/GenBank/DDBJ whole genome shotgun (WGS) entry which is preliminary data.</text>
</comment>
<organism evidence="2 3">
    <name type="scientific">Scyliorhinus torazame</name>
    <name type="common">Cloudy catshark</name>
    <name type="synonym">Catulus torazame</name>
    <dbReference type="NCBI Taxonomy" id="75743"/>
    <lineage>
        <taxon>Eukaryota</taxon>
        <taxon>Metazoa</taxon>
        <taxon>Chordata</taxon>
        <taxon>Craniata</taxon>
        <taxon>Vertebrata</taxon>
        <taxon>Chondrichthyes</taxon>
        <taxon>Elasmobranchii</taxon>
        <taxon>Galeomorphii</taxon>
        <taxon>Galeoidea</taxon>
        <taxon>Carcharhiniformes</taxon>
        <taxon>Scyliorhinidae</taxon>
        <taxon>Scyliorhinus</taxon>
    </lineage>
</organism>
<keyword evidence="3" id="KW-1185">Reference proteome</keyword>
<accession>A0A401QPN0</accession>
<sequence length="51" mass="5620">MRNKLPSPKIHGPLLEGDGGNPAHYLDVSRVNRESDLSQLPLGDARLRLCL</sequence>
<gene>
    <name evidence="2" type="ORF">scyTo_0027982</name>
</gene>
<evidence type="ECO:0000313" key="2">
    <source>
        <dbReference type="EMBL" id="GCB87292.1"/>
    </source>
</evidence>
<protein>
    <submittedName>
        <fullName evidence="2">Uncharacterized protein</fullName>
    </submittedName>
</protein>
<evidence type="ECO:0000256" key="1">
    <source>
        <dbReference type="SAM" id="MobiDB-lite"/>
    </source>
</evidence>
<name>A0A401QPN0_SCYTO</name>
<feature type="region of interest" description="Disordered" evidence="1">
    <location>
        <begin position="1"/>
        <end position="21"/>
    </location>
</feature>
<dbReference type="EMBL" id="BFAA01443381">
    <property type="protein sequence ID" value="GCB87292.1"/>
    <property type="molecule type" value="Genomic_DNA"/>
</dbReference>
<dbReference type="Proteomes" id="UP000288216">
    <property type="component" value="Unassembled WGS sequence"/>
</dbReference>
<feature type="non-terminal residue" evidence="2">
    <location>
        <position position="51"/>
    </location>
</feature>
<reference evidence="2 3" key="1">
    <citation type="journal article" date="2018" name="Nat. Ecol. Evol.">
        <title>Shark genomes provide insights into elasmobranch evolution and the origin of vertebrates.</title>
        <authorList>
            <person name="Hara Y"/>
            <person name="Yamaguchi K"/>
            <person name="Onimaru K"/>
            <person name="Kadota M"/>
            <person name="Koyanagi M"/>
            <person name="Keeley SD"/>
            <person name="Tatsumi K"/>
            <person name="Tanaka K"/>
            <person name="Motone F"/>
            <person name="Kageyama Y"/>
            <person name="Nozu R"/>
            <person name="Adachi N"/>
            <person name="Nishimura O"/>
            <person name="Nakagawa R"/>
            <person name="Tanegashima C"/>
            <person name="Kiyatake I"/>
            <person name="Matsumoto R"/>
            <person name="Murakumo K"/>
            <person name="Nishida K"/>
            <person name="Terakita A"/>
            <person name="Kuratani S"/>
            <person name="Sato K"/>
            <person name="Hyodo S Kuraku.S."/>
        </authorList>
    </citation>
    <scope>NUCLEOTIDE SEQUENCE [LARGE SCALE GENOMIC DNA]</scope>
</reference>
<evidence type="ECO:0000313" key="3">
    <source>
        <dbReference type="Proteomes" id="UP000288216"/>
    </source>
</evidence>
<dbReference type="AlphaFoldDB" id="A0A401QPN0"/>